<keyword evidence="1" id="KW-0472">Membrane</keyword>
<feature type="transmembrane region" description="Helical" evidence="1">
    <location>
        <begin position="180"/>
        <end position="201"/>
    </location>
</feature>
<accession>A0A2S7N124</accession>
<feature type="transmembrane region" description="Helical" evidence="1">
    <location>
        <begin position="228"/>
        <end position="250"/>
    </location>
</feature>
<evidence type="ECO:0008006" key="4">
    <source>
        <dbReference type="Google" id="ProtNLM"/>
    </source>
</evidence>
<organism evidence="2 3">
    <name type="scientific">Pradoshia eiseniae</name>
    <dbReference type="NCBI Taxonomy" id="2064768"/>
    <lineage>
        <taxon>Bacteria</taxon>
        <taxon>Bacillati</taxon>
        <taxon>Bacillota</taxon>
        <taxon>Bacilli</taxon>
        <taxon>Bacillales</taxon>
        <taxon>Bacillaceae</taxon>
        <taxon>Pradoshia</taxon>
    </lineage>
</organism>
<dbReference type="Proteomes" id="UP000239663">
    <property type="component" value="Unassembled WGS sequence"/>
</dbReference>
<reference evidence="2 3" key="1">
    <citation type="submission" date="2017-12" db="EMBL/GenBank/DDBJ databases">
        <title>Taxonomic description and draft genome of Pradoshia cofamensis Gen. nov., sp. nov., a thermotolerant bacillale isolated from anterior gut of earthworm Eisenia fetida.</title>
        <authorList>
            <person name="Saha T."/>
            <person name="Chakraborty R."/>
        </authorList>
    </citation>
    <scope>NUCLEOTIDE SEQUENCE [LARGE SCALE GENOMIC DNA]</scope>
    <source>
        <strain evidence="2 3">EAG3</strain>
    </source>
</reference>
<proteinExistence type="predicted"/>
<evidence type="ECO:0000256" key="1">
    <source>
        <dbReference type="SAM" id="Phobius"/>
    </source>
</evidence>
<dbReference type="EMBL" id="PKOZ01000003">
    <property type="protein sequence ID" value="PQD95678.1"/>
    <property type="molecule type" value="Genomic_DNA"/>
</dbReference>
<keyword evidence="1" id="KW-1133">Transmembrane helix</keyword>
<keyword evidence="3" id="KW-1185">Reference proteome</keyword>
<dbReference type="Pfam" id="PF12679">
    <property type="entry name" value="ABC2_membrane_2"/>
    <property type="match status" value="1"/>
</dbReference>
<feature type="transmembrane region" description="Helical" evidence="1">
    <location>
        <begin position="112"/>
        <end position="139"/>
    </location>
</feature>
<name>A0A2S7N124_9BACI</name>
<dbReference type="GO" id="GO:0140359">
    <property type="term" value="F:ABC-type transporter activity"/>
    <property type="evidence" value="ECO:0007669"/>
    <property type="project" value="InterPro"/>
</dbReference>
<keyword evidence="1" id="KW-0812">Transmembrane</keyword>
<evidence type="ECO:0000313" key="2">
    <source>
        <dbReference type="EMBL" id="PQD95678.1"/>
    </source>
</evidence>
<dbReference type="AlphaFoldDB" id="A0A2S7N124"/>
<comment type="caution">
    <text evidence="2">The sequence shown here is derived from an EMBL/GenBank/DDBJ whole genome shotgun (WGS) entry which is preliminary data.</text>
</comment>
<dbReference type="RefSeq" id="WP_104848825.1">
    <property type="nucleotide sequence ID" value="NZ_PKOZ01000003.1"/>
</dbReference>
<evidence type="ECO:0000313" key="3">
    <source>
        <dbReference type="Proteomes" id="UP000239663"/>
    </source>
</evidence>
<protein>
    <recommendedName>
        <fullName evidence="4">ABC transporter permease</fullName>
    </recommendedName>
</protein>
<feature type="transmembrane region" description="Helical" evidence="1">
    <location>
        <begin position="151"/>
        <end position="173"/>
    </location>
</feature>
<gene>
    <name evidence="2" type="ORF">CYL18_07230</name>
</gene>
<feature type="transmembrane region" description="Helical" evidence="1">
    <location>
        <begin position="66"/>
        <end position="91"/>
    </location>
</feature>
<feature type="transmembrane region" description="Helical" evidence="1">
    <location>
        <begin position="21"/>
        <end position="46"/>
    </location>
</feature>
<sequence>MAIFGAMLWKEWLELKRSYKLIIVPFAFAIIMVTLPITMKLLPSLIEQDLPEGTVIVVPESTASDILAGIFANFEQLGLIVLILVMMGTVASEREKGSSALVLSKSTGRSGYLLAKWAAYSMLSVVSFLFGMLLTVYYTRVLFDGKMDWGAIVQGTLPYLILILLCVTLTLLFSSIMKSAVFAGFISYGSYLALTKLGQYFPAGIEKYTPSALIDNAGKVMIGQDGPIMAPMLVLMALIAVLLILAIKLFKRQEL</sequence>
<dbReference type="GO" id="GO:0005886">
    <property type="term" value="C:plasma membrane"/>
    <property type="evidence" value="ECO:0007669"/>
    <property type="project" value="UniProtKB-SubCell"/>
</dbReference>
<dbReference type="OrthoDB" id="4187110at2"/>